<feature type="region of interest" description="Disordered" evidence="1">
    <location>
        <begin position="364"/>
        <end position="429"/>
    </location>
</feature>
<feature type="transmembrane region" description="Helical" evidence="2">
    <location>
        <begin position="97"/>
        <end position="117"/>
    </location>
</feature>
<evidence type="ECO:0000313" key="3">
    <source>
        <dbReference type="EMBL" id="KAF4613577.1"/>
    </source>
</evidence>
<reference evidence="3 4" key="1">
    <citation type="submission" date="2019-12" db="EMBL/GenBank/DDBJ databases">
        <authorList>
            <person name="Floudas D."/>
            <person name="Bentzer J."/>
            <person name="Ahren D."/>
            <person name="Johansson T."/>
            <person name="Persson P."/>
            <person name="Tunlid A."/>
        </authorList>
    </citation>
    <scope>NUCLEOTIDE SEQUENCE [LARGE SCALE GENOMIC DNA]</scope>
    <source>
        <strain evidence="3 4">CBS 102.39</strain>
    </source>
</reference>
<gene>
    <name evidence="3" type="ORF">D9613_007428</name>
</gene>
<keyword evidence="2" id="KW-0812">Transmembrane</keyword>
<feature type="transmembrane region" description="Helical" evidence="2">
    <location>
        <begin position="206"/>
        <end position="226"/>
    </location>
</feature>
<organism evidence="3 4">
    <name type="scientific">Agrocybe pediades</name>
    <dbReference type="NCBI Taxonomy" id="84607"/>
    <lineage>
        <taxon>Eukaryota</taxon>
        <taxon>Fungi</taxon>
        <taxon>Dikarya</taxon>
        <taxon>Basidiomycota</taxon>
        <taxon>Agaricomycotina</taxon>
        <taxon>Agaricomycetes</taxon>
        <taxon>Agaricomycetidae</taxon>
        <taxon>Agaricales</taxon>
        <taxon>Agaricineae</taxon>
        <taxon>Strophariaceae</taxon>
        <taxon>Agrocybe</taxon>
    </lineage>
</organism>
<feature type="compositionally biased region" description="Low complexity" evidence="1">
    <location>
        <begin position="767"/>
        <end position="784"/>
    </location>
</feature>
<keyword evidence="4" id="KW-1185">Reference proteome</keyword>
<feature type="compositionally biased region" description="Basic and acidic residues" evidence="1">
    <location>
        <begin position="372"/>
        <end position="385"/>
    </location>
</feature>
<feature type="compositionally biased region" description="Acidic residues" evidence="1">
    <location>
        <begin position="594"/>
        <end position="616"/>
    </location>
</feature>
<accession>A0A8H4QLZ3</accession>
<keyword evidence="2" id="KW-0472">Membrane</keyword>
<feature type="region of interest" description="Disordered" evidence="1">
    <location>
        <begin position="577"/>
        <end position="616"/>
    </location>
</feature>
<dbReference type="AlphaFoldDB" id="A0A8H4QLZ3"/>
<feature type="region of interest" description="Disordered" evidence="1">
    <location>
        <begin position="442"/>
        <end position="485"/>
    </location>
</feature>
<proteinExistence type="predicted"/>
<evidence type="ECO:0000256" key="2">
    <source>
        <dbReference type="SAM" id="Phobius"/>
    </source>
</evidence>
<feature type="transmembrane region" description="Helical" evidence="2">
    <location>
        <begin position="55"/>
        <end position="77"/>
    </location>
</feature>
<feature type="compositionally biased region" description="Polar residues" evidence="1">
    <location>
        <begin position="454"/>
        <end position="474"/>
    </location>
</feature>
<name>A0A8H4QLZ3_9AGAR</name>
<comment type="caution">
    <text evidence="3">The sequence shown here is derived from an EMBL/GenBank/DDBJ whole genome shotgun (WGS) entry which is preliminary data.</text>
</comment>
<dbReference type="Proteomes" id="UP000521872">
    <property type="component" value="Unassembled WGS sequence"/>
</dbReference>
<dbReference type="EMBL" id="JAACJL010000045">
    <property type="protein sequence ID" value="KAF4613577.1"/>
    <property type="molecule type" value="Genomic_DNA"/>
</dbReference>
<feature type="compositionally biased region" description="Basic and acidic residues" evidence="1">
    <location>
        <begin position="753"/>
        <end position="764"/>
    </location>
</feature>
<feature type="compositionally biased region" description="Acidic residues" evidence="1">
    <location>
        <begin position="386"/>
        <end position="429"/>
    </location>
</feature>
<protein>
    <submittedName>
        <fullName evidence="3">Uncharacterized protein</fullName>
    </submittedName>
</protein>
<keyword evidence="2" id="KW-1133">Transmembrane helix</keyword>
<evidence type="ECO:0000256" key="1">
    <source>
        <dbReference type="SAM" id="MobiDB-lite"/>
    </source>
</evidence>
<feature type="region of interest" description="Disordered" evidence="1">
    <location>
        <begin position="750"/>
        <end position="784"/>
    </location>
</feature>
<evidence type="ECO:0000313" key="4">
    <source>
        <dbReference type="Proteomes" id="UP000521872"/>
    </source>
</evidence>
<sequence length="932" mass="102190">MLFELFREQITKLFPILSPAFSLLHERVNVLPASGLEVSATSFPALVQRYGRPQVAVLCTMVEVMAFFGLLFNYGVHDYVDSTLSLLGSRSWLVFDAFYVYLVNCLYLVGMNTAIYLKDTAVGHYALQMKEPGFRVAGLIHSILMLHLGNDYLFLSIDYLKALPSRIGDYALCRATQVYSPCKERLEEAKRSSYFVSFVCRRIFELFALLVLYASVLFVFLFIYAMDESVSQFTVYDEESHGRALSHGMEEVDNVDDATESLTLAVRVDSITISNASDPTESEDTVLKDLTSAVKAPLDAVSEEGLKEEITAEEVPDEDAFQDCLVEGGDVEEQVVVQGSLEAHSQDGSDAGSVQVCGEDERCDAPEESEVLEVKQHETDSGAKEEVEEDFAGVEEVEEEVGDEDAAGCEEACLEEPEPEPEPENGEELCDEQVEKAELDGLSVTQDDPDEQEVSSNGFEDTRRVQPSTSTRESIFSADDSLPLDGGDFGESDNLLDIDLNEVQQLSHRALEDVEDSDEEVHVSIANVSWVSSTIEHANVGRILTIETREVLININTGTSVGSEEYRWDDPDYLSVGPGSECESEIGGEAAVAAEEEEQEEQGQEEDDHDEEEQQEVVIEEVEEHSWQEQLEVIMEEEEEEVVEESFSVVVEEHGAAMEAHGSEMGLEELGGNVAYGNAVVSPSWASGTGRGLIAEASTFSDTEGLLAIQEAEAKAERERLVKQRAREMMMGMSSWQMFGEEEKALVLGDSMESEKRSAQKAEAQEEPPASTSSVVASSLAEEASVPVDKEAEVAAVPGAVEEDHIASAMFAAMSDGLFEVKDLSMVEGEEDDRADLMFVKSPRLGPRTRASSLDALVGMQAAPRFFGLEELQNGGPVSRLAPFSLAPTFNLPRFADAYPAAFEGSALDRAALPAVPVPVEGRRRRNKSLPL</sequence>